<reference evidence="1 2" key="1">
    <citation type="journal article" date="2013" name="Proc. Natl. Acad. Sci. U.S.A.">
        <title>Genome of Phaeocystis globosa virus PgV-16T highlights the common ancestry of the largest known DNA viruses infecting eukaryotes.</title>
        <authorList>
            <person name="Santini S."/>
            <person name="Jeudy S."/>
            <person name="Bartoli J."/>
            <person name="Poirot O."/>
            <person name="Lescot M."/>
            <person name="Abergel C."/>
            <person name="Barbe V."/>
            <person name="Wommack K.E."/>
            <person name="Noordeloos A.A."/>
            <person name="Brussaard C.P."/>
            <person name="Claverie J.M."/>
        </authorList>
    </citation>
    <scope>NUCLEOTIDE SEQUENCE [LARGE SCALE GENOMIC DNA]</scope>
    <source>
        <strain evidence="1 2">16T</strain>
    </source>
</reference>
<keyword evidence="1" id="KW-0540">Nuclease</keyword>
<organism evidence="1 2">
    <name type="scientific">Phaeocystis globosa virus PgV-16T</name>
    <dbReference type="NCBI Taxonomy" id="3071227"/>
    <lineage>
        <taxon>Viruses</taxon>
        <taxon>Varidnaviria</taxon>
        <taxon>Bamfordvirae</taxon>
        <taxon>Nucleocytoviricota</taxon>
        <taxon>Megaviricetes</taxon>
        <taxon>Imitervirales</taxon>
        <taxon>Mesomimiviridae</taxon>
        <taxon>Tethysvirus</taxon>
        <taxon>Tethysvirus hollandense</taxon>
    </lineage>
</organism>
<gene>
    <name evidence="1" type="ORF">PGCG_00072</name>
</gene>
<evidence type="ECO:0000313" key="1">
    <source>
        <dbReference type="EMBL" id="AGM15384.1"/>
    </source>
</evidence>
<dbReference type="Proteomes" id="UP000204225">
    <property type="component" value="Segment"/>
</dbReference>
<keyword evidence="2" id="KW-1185">Reference proteome</keyword>
<keyword evidence="1" id="KW-0378">Hydrolase</keyword>
<protein>
    <submittedName>
        <fullName evidence="1">HNH endonuclease</fullName>
    </submittedName>
</protein>
<dbReference type="EMBL" id="KC662249">
    <property type="protein sequence ID" value="AGM15384.1"/>
    <property type="molecule type" value="Genomic_DNA"/>
</dbReference>
<accession>A0AC59EWP9</accession>
<sequence length="211" mass="24421">MDDNNTAERWEKTDAPYDYFVSTSGRVKNKRDRIMKQQLNEGGYYLVGLCYKKQKKFLVSRLVATAFVPNPHNLPEVHHINKDPTDNRASNLMWVTAMENLQSVNKNVNIGCVYKCGKTFQARVKINGIRYQISNVNEDKCLNWLNARRYELENGLELTDLDIKQYRKRGTGSISISPSGTFNATISKNNKIYTKTFDTNEDAEKWLETFM</sequence>
<proteinExistence type="predicted"/>
<name>A0AC59EWP9_9VIRU</name>
<evidence type="ECO:0000313" key="2">
    <source>
        <dbReference type="Proteomes" id="UP000204225"/>
    </source>
</evidence>
<keyword evidence="1" id="KW-0255">Endonuclease</keyword>